<dbReference type="RefSeq" id="WP_167231388.1">
    <property type="nucleotide sequence ID" value="NZ_JAAQPH010000038.1"/>
</dbReference>
<comment type="caution">
    <text evidence="1">The sequence shown here is derived from an EMBL/GenBank/DDBJ whole genome shotgun (WGS) entry which is preliminary data.</text>
</comment>
<dbReference type="Proteomes" id="UP000761264">
    <property type="component" value="Unassembled WGS sequence"/>
</dbReference>
<reference evidence="1" key="1">
    <citation type="submission" date="2020-03" db="EMBL/GenBank/DDBJ databases">
        <title>Genome of Pelagibius litoralis DSM 21314T.</title>
        <authorList>
            <person name="Wang G."/>
        </authorList>
    </citation>
    <scope>NUCLEOTIDE SEQUENCE</scope>
    <source>
        <strain evidence="1">DSM 21314</strain>
    </source>
</reference>
<gene>
    <name evidence="1" type="ORF">HBA54_27195</name>
</gene>
<dbReference type="EMBL" id="JAAQPH010000038">
    <property type="protein sequence ID" value="NIA72284.1"/>
    <property type="molecule type" value="Genomic_DNA"/>
</dbReference>
<accession>A0A967KF78</accession>
<keyword evidence="2" id="KW-1185">Reference proteome</keyword>
<evidence type="ECO:0000313" key="1">
    <source>
        <dbReference type="EMBL" id="NIA72284.1"/>
    </source>
</evidence>
<sequence>MAADVIEWGGITKLDLPPDRVLEGAKGKLERVVVLGFTESGDVFFASSGADGGDVIWLMEKAKKALLEVEI</sequence>
<protein>
    <submittedName>
        <fullName evidence="1">Uncharacterized protein</fullName>
    </submittedName>
</protein>
<dbReference type="AlphaFoldDB" id="A0A967KF78"/>
<organism evidence="1 2">
    <name type="scientific">Pelagibius litoralis</name>
    <dbReference type="NCBI Taxonomy" id="374515"/>
    <lineage>
        <taxon>Bacteria</taxon>
        <taxon>Pseudomonadati</taxon>
        <taxon>Pseudomonadota</taxon>
        <taxon>Alphaproteobacteria</taxon>
        <taxon>Rhodospirillales</taxon>
        <taxon>Rhodovibrionaceae</taxon>
        <taxon>Pelagibius</taxon>
    </lineage>
</organism>
<proteinExistence type="predicted"/>
<name>A0A967KF78_9PROT</name>
<evidence type="ECO:0000313" key="2">
    <source>
        <dbReference type="Proteomes" id="UP000761264"/>
    </source>
</evidence>